<evidence type="ECO:0000256" key="2">
    <source>
        <dbReference type="ARBA" id="ARBA00022670"/>
    </source>
</evidence>
<dbReference type="OrthoDB" id="9798386at2"/>
<keyword evidence="4 7" id="KW-0378">Hydrolase</keyword>
<evidence type="ECO:0000259" key="9">
    <source>
        <dbReference type="PROSITE" id="PS50853"/>
    </source>
</evidence>
<evidence type="ECO:0000256" key="1">
    <source>
        <dbReference type="ARBA" id="ARBA00011073"/>
    </source>
</evidence>
<evidence type="ECO:0000256" key="7">
    <source>
        <dbReference type="PROSITE-ProRule" id="PRU01240"/>
    </source>
</evidence>
<feature type="active site" description="Charge relay system" evidence="6 7">
    <location>
        <position position="445"/>
    </location>
</feature>
<keyword evidence="11" id="KW-1185">Reference proteome</keyword>
<proteinExistence type="inferred from homology"/>
<dbReference type="Gene3D" id="2.130.10.130">
    <property type="entry name" value="Integrin alpha, N-terminal"/>
    <property type="match status" value="1"/>
</dbReference>
<dbReference type="KEGG" id="cts:Ctha_1724"/>
<dbReference type="Gene3D" id="2.60.40.1220">
    <property type="match status" value="2"/>
</dbReference>
<dbReference type="PROSITE" id="PS00138">
    <property type="entry name" value="SUBTILASE_SER"/>
    <property type="match status" value="1"/>
</dbReference>
<dbReference type="GO" id="GO:0004252">
    <property type="term" value="F:serine-type endopeptidase activity"/>
    <property type="evidence" value="ECO:0007669"/>
    <property type="project" value="UniProtKB-UniRule"/>
</dbReference>
<evidence type="ECO:0000256" key="3">
    <source>
        <dbReference type="ARBA" id="ARBA00022729"/>
    </source>
</evidence>
<evidence type="ECO:0000256" key="8">
    <source>
        <dbReference type="RuleBase" id="RU003355"/>
    </source>
</evidence>
<evidence type="ECO:0000313" key="10">
    <source>
        <dbReference type="EMBL" id="ACF14181.1"/>
    </source>
</evidence>
<dbReference type="PRINTS" id="PR00723">
    <property type="entry name" value="SUBTILISIN"/>
</dbReference>
<dbReference type="PROSITE" id="PS51892">
    <property type="entry name" value="SUBTILASE"/>
    <property type="match status" value="1"/>
</dbReference>
<dbReference type="PROSITE" id="PS50853">
    <property type="entry name" value="FN3"/>
    <property type="match status" value="1"/>
</dbReference>
<evidence type="ECO:0000256" key="5">
    <source>
        <dbReference type="ARBA" id="ARBA00022825"/>
    </source>
</evidence>
<feature type="active site" description="Charge relay system" evidence="6 7">
    <location>
        <position position="288"/>
    </location>
</feature>
<dbReference type="Gene3D" id="3.40.50.200">
    <property type="entry name" value="Peptidase S8/S53 domain"/>
    <property type="match status" value="1"/>
</dbReference>
<dbReference type="InterPro" id="IPR013783">
    <property type="entry name" value="Ig-like_fold"/>
</dbReference>
<gene>
    <name evidence="10" type="ordered locus">Ctha_1724</name>
</gene>
<keyword evidence="3" id="KW-0732">Signal</keyword>
<dbReference type="NCBIfam" id="TIGR04183">
    <property type="entry name" value="Por_Secre_tail"/>
    <property type="match status" value="1"/>
</dbReference>
<dbReference type="InterPro" id="IPR003961">
    <property type="entry name" value="FN3_dom"/>
</dbReference>
<dbReference type="PANTHER" id="PTHR43806:SF11">
    <property type="entry name" value="CEREVISIN-RELATED"/>
    <property type="match status" value="1"/>
</dbReference>
<dbReference type="InterPro" id="IPR028994">
    <property type="entry name" value="Integrin_alpha_N"/>
</dbReference>
<dbReference type="InterPro" id="IPR014755">
    <property type="entry name" value="Cu-Rt/internalin_Ig-like"/>
</dbReference>
<dbReference type="HOGENOM" id="CLU_258260_0_0_10"/>
<name>B3QT82_CHLT3</name>
<dbReference type="Proteomes" id="UP000001208">
    <property type="component" value="Chromosome"/>
</dbReference>
<sequence>MQRVIFITILFLFGQIALVGAQPAALKFKRAGKPAQLTSERLPQGALAGFFVKFKSSAGASAFVKSSTKNSAQTSASTLGFSTEWLFKTSDAAKNSVQAEASGLTRTLYFRPDSSVSQKTADSLFQSFSARADVEIAELNHFYELHDDWTTPNDSAYSSQWNLEIIEAAGAWEITKGSSDVKVGIVDTGIDYTHPDLIPNLFINPEEDINGNGTFEPWSNDELRNPETLELDASGIFGDFDDEDQDGNGYADDVIGWDFTDQPLAIDALNGTSDYETPDADPFDENSHGTACAGIVAAATNNAKGVAGIAPDCKLVALRVFTASGYSDDKDIASAILYAAENDIQVLNMSFGDVTLSTVVRDAVQYAYAQGVVMCASAGNDGTDEQHYPSSFDEVISIVATTQADQLAYFSSYGLTVDLGAPGSGCPTTLPYYDGNYTDSFAGTSAAAPHAAGAAALILSLHPEYTPKQVRGLLVSTADDIASEGWDHYTGGGRLNIERAVNAVGAPVVEIQSPVYESGFSDEETIAIVGTVTSPEFESYEVLFRVGDENEGDWQIIQAETAYQKISDTLAVWPISALADTIYTLRVVVNETSGGTIETRARYFIDRTAPVISDYRANDAILDDQHGVLIEFHADDLVSATLFYRLLGNSGSYSQVAFSQVKRTQSAFLTETELQGDLDYEAYIECTNLSGLKSKTDLDTLQRNSEVVLPPTYGENVFQLRSDLSLSKGYFYNASFDFNQNGKPEILMNEGKPLEGLKYGPLKWFEYQASETKFSVLDSVDLKLIVRSVEDLDGDGKSEVLTQSGTRTIVYSQTAVGSSPFSKTLYDNANDATLGYFWGSRIADTKGTGDMQILGRNDTAYFVLDENFNRIAMLPNPVKKGKDGYTPAFEEPKSLVQDFDEDGLPEILVGDYDANFYIYEYSGSGNIYNQTWLERTRFIGGSNSLAEGDFLGNGKKQFVVAAHSDNNQNDDREYAAPVWMYQCWQATGDDTYEKVWEQLFYNYKPAYYFESATSAGDVDGDGQDELLILTYPNLYVFKWDDAEKTFKAIWHYPMSSASELIVADIDGNGLNEIYFADDLTALVYEYQNYDGVLAPVGVDAEPLGETSVELSWLSVDGAEKYRVYRDVYDENADTKPTTLLLETAGTGITDADLTSENKYIYAVTAISGTSESDTSFYAVAWPHALPCLDSAAYSEKMLTLDFSEPLNAHLLNAAYFQIRQSDSVVAYPSSVSLTNGGARAVMSFKSAPLGEGNYTILVKNVRDIYNAQIDTLHDELAFQVEQESEARFYITSREVLSSQQIKISFNRQISPTSAADLTNYSLSPYGSISAAAVDNTSNTLTLTLSGNSVGSLGYTVSLEILSLQSLDGIEIDKTSGGNVISFSNSKSDLSDAFTYPNPYRVRTGNGFIMFANLTDRATIDIYTLNGKHIRRIEHENETGGTKWLLDTKSGERVASGIYIYRITADGGKEKMGKLAIVR</sequence>
<comment type="similarity">
    <text evidence="1 7 8">Belongs to the peptidase S8 family.</text>
</comment>
<dbReference type="InterPro" id="IPR022398">
    <property type="entry name" value="Peptidase_S8_His-AS"/>
</dbReference>
<reference evidence="10 11" key="1">
    <citation type="submission" date="2008-06" db="EMBL/GenBank/DDBJ databases">
        <title>Complete sequence of Chloroherpeton thalassium ATCC 35110.</title>
        <authorList>
            <consortium name="US DOE Joint Genome Institute"/>
            <person name="Lucas S."/>
            <person name="Copeland A."/>
            <person name="Lapidus A."/>
            <person name="Glavina del Rio T."/>
            <person name="Dalin E."/>
            <person name="Tice H."/>
            <person name="Bruce D."/>
            <person name="Goodwin L."/>
            <person name="Pitluck S."/>
            <person name="Schmutz J."/>
            <person name="Larimer F."/>
            <person name="Land M."/>
            <person name="Hauser L."/>
            <person name="Kyrpides N."/>
            <person name="Mikhailova N."/>
            <person name="Liu Z."/>
            <person name="Li T."/>
            <person name="Zhao F."/>
            <person name="Overmann J."/>
            <person name="Bryant D.A."/>
            <person name="Richardson P."/>
        </authorList>
    </citation>
    <scope>NUCLEOTIDE SEQUENCE [LARGE SCALE GENOMIC DNA]</scope>
    <source>
        <strain evidence="11">ATCC 35110 / GB-78</strain>
    </source>
</reference>
<dbReference type="Pfam" id="PF13517">
    <property type="entry name" value="FG-GAP_3"/>
    <property type="match status" value="1"/>
</dbReference>
<dbReference type="Gene3D" id="2.60.40.10">
    <property type="entry name" value="Immunoglobulins"/>
    <property type="match status" value="1"/>
</dbReference>
<dbReference type="PROSITE" id="PS00136">
    <property type="entry name" value="SUBTILASE_ASP"/>
    <property type="match status" value="1"/>
</dbReference>
<dbReference type="PROSITE" id="PS00137">
    <property type="entry name" value="SUBTILASE_HIS"/>
    <property type="match status" value="1"/>
</dbReference>
<dbReference type="InterPro" id="IPR000209">
    <property type="entry name" value="Peptidase_S8/S53_dom"/>
</dbReference>
<dbReference type="InterPro" id="IPR015500">
    <property type="entry name" value="Peptidase_S8_subtilisin-rel"/>
</dbReference>
<dbReference type="EMBL" id="CP001100">
    <property type="protein sequence ID" value="ACF14181.1"/>
    <property type="molecule type" value="Genomic_DNA"/>
</dbReference>
<dbReference type="SUPFAM" id="SSF49265">
    <property type="entry name" value="Fibronectin type III"/>
    <property type="match status" value="1"/>
</dbReference>
<dbReference type="InterPro" id="IPR036116">
    <property type="entry name" value="FN3_sf"/>
</dbReference>
<dbReference type="Gene3D" id="2.60.40.4070">
    <property type="match status" value="1"/>
</dbReference>
<dbReference type="SUPFAM" id="SSF52743">
    <property type="entry name" value="Subtilisin-like"/>
    <property type="match status" value="1"/>
</dbReference>
<accession>B3QT82</accession>
<dbReference type="GO" id="GO:0006508">
    <property type="term" value="P:proteolysis"/>
    <property type="evidence" value="ECO:0007669"/>
    <property type="project" value="UniProtKB-KW"/>
</dbReference>
<dbReference type="STRING" id="517418.Ctha_1724"/>
<protein>
    <submittedName>
        <fullName evidence="10">Peptidase S8 and S53 subtilisin kexin sedolisin</fullName>
    </submittedName>
</protein>
<dbReference type="PANTHER" id="PTHR43806">
    <property type="entry name" value="PEPTIDASE S8"/>
    <property type="match status" value="1"/>
</dbReference>
<dbReference type="InterPro" id="IPR026444">
    <property type="entry name" value="Secre_tail"/>
</dbReference>
<dbReference type="InterPro" id="IPR023827">
    <property type="entry name" value="Peptidase_S8_Asp-AS"/>
</dbReference>
<dbReference type="InterPro" id="IPR036852">
    <property type="entry name" value="Peptidase_S8/S53_dom_sf"/>
</dbReference>
<dbReference type="InterPro" id="IPR023828">
    <property type="entry name" value="Peptidase_S8_Ser-AS"/>
</dbReference>
<evidence type="ECO:0000313" key="11">
    <source>
        <dbReference type="Proteomes" id="UP000001208"/>
    </source>
</evidence>
<keyword evidence="5 7" id="KW-0720">Serine protease</keyword>
<keyword evidence="2 7" id="KW-0645">Protease</keyword>
<dbReference type="SUPFAM" id="SSF69318">
    <property type="entry name" value="Integrin alpha N-terminal domain"/>
    <property type="match status" value="1"/>
</dbReference>
<evidence type="ECO:0000256" key="6">
    <source>
        <dbReference type="PIRSR" id="PIRSR615500-1"/>
    </source>
</evidence>
<dbReference type="Pfam" id="PF00082">
    <property type="entry name" value="Peptidase_S8"/>
    <property type="match status" value="1"/>
</dbReference>
<dbReference type="InterPro" id="IPR050131">
    <property type="entry name" value="Peptidase_S8_subtilisin-like"/>
</dbReference>
<feature type="domain" description="Fibronectin type-III" evidence="9">
    <location>
        <begin position="1094"/>
        <end position="1187"/>
    </location>
</feature>
<organism evidence="10 11">
    <name type="scientific">Chloroherpeton thalassium (strain ATCC 35110 / GB-78)</name>
    <dbReference type="NCBI Taxonomy" id="517418"/>
    <lineage>
        <taxon>Bacteria</taxon>
        <taxon>Pseudomonadati</taxon>
        <taxon>Chlorobiota</taxon>
        <taxon>Chlorobiia</taxon>
        <taxon>Chlorobiales</taxon>
        <taxon>Chloroherpetonaceae</taxon>
        <taxon>Chloroherpeton</taxon>
    </lineage>
</organism>
<evidence type="ECO:0000256" key="4">
    <source>
        <dbReference type="ARBA" id="ARBA00022801"/>
    </source>
</evidence>
<dbReference type="eggNOG" id="COG1404">
    <property type="taxonomic scope" value="Bacteria"/>
</dbReference>
<dbReference type="InterPro" id="IPR013517">
    <property type="entry name" value="FG-GAP"/>
</dbReference>
<dbReference type="CDD" id="cd00063">
    <property type="entry name" value="FN3"/>
    <property type="match status" value="1"/>
</dbReference>
<dbReference type="RefSeq" id="WP_012500265.1">
    <property type="nucleotide sequence ID" value="NC_011026.1"/>
</dbReference>
<feature type="active site" description="Charge relay system" evidence="6 7">
    <location>
        <position position="187"/>
    </location>
</feature>